<dbReference type="Proteomes" id="UP000252707">
    <property type="component" value="Unassembled WGS sequence"/>
</dbReference>
<dbReference type="RefSeq" id="WP_211314953.1">
    <property type="nucleotide sequence ID" value="NZ_QPJY01000008.1"/>
</dbReference>
<sequence length="102" mass="10946">MNTQVTVSFAGQPCQLSFARYGNGRIALRLFTHEGPMATATVNVPCHPLGPNQVLIKDFAENRGVLEALVEAGVVRRTGALCRVGHAEAHVCDLLIEPGDLH</sequence>
<accession>A0A369C5Y1</accession>
<dbReference type="EMBL" id="QPJY01000008">
    <property type="protein sequence ID" value="RCX28027.1"/>
    <property type="molecule type" value="Genomic_DNA"/>
</dbReference>
<dbReference type="AlphaFoldDB" id="A0A369C5Y1"/>
<comment type="caution">
    <text evidence="1">The sequence shown here is derived from an EMBL/GenBank/DDBJ whole genome shotgun (WGS) entry which is preliminary data.</text>
</comment>
<proteinExistence type="predicted"/>
<protein>
    <submittedName>
        <fullName evidence="1">Uncharacterized protein</fullName>
    </submittedName>
</protein>
<reference evidence="1 2" key="1">
    <citation type="submission" date="2018-07" db="EMBL/GenBank/DDBJ databases">
        <title>Genomic Encyclopedia of Type Strains, Phase IV (KMG-IV): sequencing the most valuable type-strain genomes for metagenomic binning, comparative biology and taxonomic classification.</title>
        <authorList>
            <person name="Goeker M."/>
        </authorList>
    </citation>
    <scope>NUCLEOTIDE SEQUENCE [LARGE SCALE GENOMIC DNA]</scope>
    <source>
        <strain evidence="1 2">DSM 26407</strain>
    </source>
</reference>
<organism evidence="1 2">
    <name type="scientific">Thioalbus denitrificans</name>
    <dbReference type="NCBI Taxonomy" id="547122"/>
    <lineage>
        <taxon>Bacteria</taxon>
        <taxon>Pseudomonadati</taxon>
        <taxon>Pseudomonadota</taxon>
        <taxon>Gammaproteobacteria</taxon>
        <taxon>Chromatiales</taxon>
        <taxon>Ectothiorhodospiraceae</taxon>
        <taxon>Thioalbus</taxon>
    </lineage>
</organism>
<keyword evidence="2" id="KW-1185">Reference proteome</keyword>
<evidence type="ECO:0000313" key="1">
    <source>
        <dbReference type="EMBL" id="RCX28027.1"/>
    </source>
</evidence>
<gene>
    <name evidence="1" type="ORF">DFQ59_10855</name>
</gene>
<name>A0A369C5Y1_9GAMM</name>
<evidence type="ECO:0000313" key="2">
    <source>
        <dbReference type="Proteomes" id="UP000252707"/>
    </source>
</evidence>